<evidence type="ECO:0000313" key="3">
    <source>
        <dbReference type="EMBL" id="KAF1001969.1"/>
    </source>
</evidence>
<sequence>TFPFHFNLLFQNPLNLSLSFSVTVLTSFLLNLQICLQQWRFTSLSAISPSISSSLFSSSTHLSPPQILPLRLPHLSTSPLPPLPHHNLPTPLLPHLLPLHLPHPLPLLSLTLLQLPASPAPSPSNSTSPAPSPVSDGGVNHENQSTFDPDDEKTLSSSGMSGGQKAGVALGVIAGACVVIVGGVLYKKRQNNIRRSQFGYTSRVEMI</sequence>
<feature type="transmembrane region" description="Helical" evidence="2">
    <location>
        <begin position="166"/>
        <end position="186"/>
    </location>
</feature>
<dbReference type="PANTHER" id="PTHR36721:SF8">
    <property type="entry name" value="EARLY NODULIN-20-LIKE"/>
    <property type="match status" value="1"/>
</dbReference>
<reference evidence="3" key="1">
    <citation type="submission" date="2020-01" db="EMBL/GenBank/DDBJ databases">
        <title>The Celery Genome Sequence Reveals Sequential Paleo-tetraploidization, Resistance Gene Elimination, Karyotype Evolution, and Functional Innovation in Apiales.</title>
        <authorList>
            <person name="Song X."/>
        </authorList>
    </citation>
    <scope>NUCLEOTIDE SEQUENCE</scope>
    <source>
        <tissue evidence="3">Leaf</tissue>
    </source>
</reference>
<keyword evidence="2" id="KW-0812">Transmembrane</keyword>
<accession>A0A6L5B8C2</accession>
<feature type="region of interest" description="Disordered" evidence="1">
    <location>
        <begin position="118"/>
        <end position="161"/>
    </location>
</feature>
<keyword evidence="2" id="KW-1133">Transmembrane helix</keyword>
<organism evidence="3 4">
    <name type="scientific">Apium graveolens</name>
    <name type="common">Celery</name>
    <dbReference type="NCBI Taxonomy" id="4045"/>
    <lineage>
        <taxon>Eukaryota</taxon>
        <taxon>Viridiplantae</taxon>
        <taxon>Streptophyta</taxon>
        <taxon>Embryophyta</taxon>
        <taxon>Tracheophyta</taxon>
        <taxon>Spermatophyta</taxon>
        <taxon>Magnoliopsida</taxon>
        <taxon>eudicotyledons</taxon>
        <taxon>Gunneridae</taxon>
        <taxon>Pentapetalae</taxon>
        <taxon>asterids</taxon>
        <taxon>campanulids</taxon>
        <taxon>Apiales</taxon>
        <taxon>Apiaceae</taxon>
        <taxon>Apioideae</taxon>
        <taxon>apioid superclade</taxon>
        <taxon>Apieae</taxon>
        <taxon>Apium</taxon>
    </lineage>
</organism>
<dbReference type="EMBL" id="WRXP01001987">
    <property type="protein sequence ID" value="KAF1001969.1"/>
    <property type="molecule type" value="Genomic_DNA"/>
</dbReference>
<evidence type="ECO:0000256" key="1">
    <source>
        <dbReference type="SAM" id="MobiDB-lite"/>
    </source>
</evidence>
<dbReference type="Proteomes" id="UP000593563">
    <property type="component" value="Unassembled WGS sequence"/>
</dbReference>
<dbReference type="AlphaFoldDB" id="A0A6L5B8C2"/>
<comment type="caution">
    <text evidence="3">The sequence shown here is derived from an EMBL/GenBank/DDBJ whole genome shotgun (WGS) entry which is preliminary data.</text>
</comment>
<feature type="non-terminal residue" evidence="3">
    <location>
        <position position="1"/>
    </location>
</feature>
<name>A0A6L5B8C2_APIGR</name>
<evidence type="ECO:0000256" key="2">
    <source>
        <dbReference type="SAM" id="Phobius"/>
    </source>
</evidence>
<keyword evidence="4" id="KW-1185">Reference proteome</keyword>
<protein>
    <submittedName>
        <fullName evidence="3">Uncharacterized protein</fullName>
    </submittedName>
</protein>
<keyword evidence="2" id="KW-0472">Membrane</keyword>
<dbReference type="PANTHER" id="PTHR36721">
    <property type="entry name" value="PROLINE-RICH FAMILY PROTEIN"/>
    <property type="match status" value="1"/>
</dbReference>
<evidence type="ECO:0000313" key="4">
    <source>
        <dbReference type="Proteomes" id="UP000593563"/>
    </source>
</evidence>
<feature type="compositionally biased region" description="Low complexity" evidence="1">
    <location>
        <begin position="118"/>
        <end position="129"/>
    </location>
</feature>
<gene>
    <name evidence="3" type="ORF">AG4045_027095</name>
</gene>
<proteinExistence type="predicted"/>